<feature type="domain" description="Plasmodium RESA N-terminal" evidence="2">
    <location>
        <begin position="173"/>
        <end position="296"/>
    </location>
</feature>
<keyword evidence="1" id="KW-1133">Transmembrane helix</keyword>
<dbReference type="Proteomes" id="UP000243200">
    <property type="component" value="Unassembled WGS sequence"/>
</dbReference>
<dbReference type="Pfam" id="PF09687">
    <property type="entry name" value="PRESAN"/>
    <property type="match status" value="1"/>
</dbReference>
<gene>
    <name evidence="3" type="primary">PowCR01_000057600</name>
    <name evidence="3" type="ORF">POWCR01_000057600</name>
</gene>
<evidence type="ECO:0000313" key="3">
    <source>
        <dbReference type="EMBL" id="SBT72811.1"/>
    </source>
</evidence>
<evidence type="ECO:0000313" key="4">
    <source>
        <dbReference type="Proteomes" id="UP000243200"/>
    </source>
</evidence>
<dbReference type="PANTHER" id="PTHR36193">
    <property type="entry name" value="PHISTB DOMAIN-CONTAINING RESA-LIKE PROTEIN 1"/>
    <property type="match status" value="1"/>
</dbReference>
<feature type="transmembrane region" description="Helical" evidence="1">
    <location>
        <begin position="45"/>
        <end position="64"/>
    </location>
</feature>
<evidence type="ECO:0000256" key="1">
    <source>
        <dbReference type="SAM" id="Phobius"/>
    </source>
</evidence>
<dbReference type="EMBL" id="FLRJ01000159">
    <property type="protein sequence ID" value="SBT72811.1"/>
    <property type="molecule type" value="Genomic_DNA"/>
</dbReference>
<dbReference type="Gene3D" id="6.10.280.180">
    <property type="entry name" value="Plasmodium RESA, N-terminal helical domain"/>
    <property type="match status" value="1"/>
</dbReference>
<keyword evidence="1" id="KW-0812">Transmembrane</keyword>
<dbReference type="PANTHER" id="PTHR36193:SF23">
    <property type="entry name" value="PHISTB DOMAIN-CONTAINING RESA-LIKE PROTEIN 1"/>
    <property type="match status" value="1"/>
</dbReference>
<sequence length="310" mass="36991">METFSKLNSSPNISPIFAHKRKCKSGHIHLLDEDNKFNRWNFTRLFSSLHQFSILFLIFLFLLLQNKNYPYENVGESNIKVYTEINALNNIPFRVVKSRGRCLRTPEDFPIRGMNISVSIETIEDGNNELYSVEKPNNNLEDRKELEQLYDKEYGNGAVIKLSYVNSEYLKKLIGEEYYGRINGLSNQIDPNSLFSVWSDIYGREKNELCSIEEDLWYLCSKVAEKYKVSKRIKLQEWLKIYKKLLIDLMKKEFSDLHDLLVFMENDSCTRVDFSLFVYFKLLSWKNLKRNLYNKWKHIILRTFKKYKKE</sequence>
<keyword evidence="1" id="KW-0472">Membrane</keyword>
<proteinExistence type="predicted"/>
<evidence type="ECO:0000259" key="2">
    <source>
        <dbReference type="Pfam" id="PF09687"/>
    </source>
</evidence>
<organism evidence="3 4">
    <name type="scientific">Plasmodium ovale</name>
    <name type="common">malaria parasite P. ovale</name>
    <dbReference type="NCBI Taxonomy" id="36330"/>
    <lineage>
        <taxon>Eukaryota</taxon>
        <taxon>Sar</taxon>
        <taxon>Alveolata</taxon>
        <taxon>Apicomplexa</taxon>
        <taxon>Aconoidasida</taxon>
        <taxon>Haemosporida</taxon>
        <taxon>Plasmodiidae</taxon>
        <taxon>Plasmodium</taxon>
        <taxon>Plasmodium (Plasmodium)</taxon>
    </lineage>
</organism>
<dbReference type="VEuPathDB" id="PlasmoDB:POWCR01_000057600"/>
<dbReference type="OrthoDB" id="380659at2759"/>
<dbReference type="VEuPathDB" id="PlasmoDB:PocGH01_00126100"/>
<protein>
    <recommendedName>
        <fullName evidence="2">Plasmodium RESA N-terminal domain-containing protein</fullName>
    </recommendedName>
</protein>
<accession>A0A1C3KGG6</accession>
<dbReference type="AlphaFoldDB" id="A0A1C3KGG6"/>
<reference evidence="3 4" key="1">
    <citation type="submission" date="2016-06" db="EMBL/GenBank/DDBJ databases">
        <authorList>
            <consortium name="Pathogen Informatics"/>
        </authorList>
    </citation>
    <scope>NUCLEOTIDE SEQUENCE [LARGE SCALE GENOMIC DNA]</scope>
</reference>
<dbReference type="InterPro" id="IPR019111">
    <property type="entry name" value="PRESA_N"/>
</dbReference>
<dbReference type="InterPro" id="IPR044885">
    <property type="entry name" value="PRESA_N_sf"/>
</dbReference>
<name>A0A1C3KGG6_PLAOA</name>